<sequence>MWRTIDQVAGWRGASYVVRDGALVRTEDDDGLMVLRHGPSAGLDLALPTACEDRLGDPW</sequence>
<keyword evidence="2" id="KW-1185">Reference proteome</keyword>
<name>A0A7Y9RXT5_9ACTN</name>
<proteinExistence type="predicted"/>
<accession>A0A7Y9RXT5</accession>
<gene>
    <name evidence="1" type="ORF">BJ989_003022</name>
</gene>
<organism evidence="1 2">
    <name type="scientific">Nocardioides perillae</name>
    <dbReference type="NCBI Taxonomy" id="1119534"/>
    <lineage>
        <taxon>Bacteria</taxon>
        <taxon>Bacillati</taxon>
        <taxon>Actinomycetota</taxon>
        <taxon>Actinomycetes</taxon>
        <taxon>Propionibacteriales</taxon>
        <taxon>Nocardioidaceae</taxon>
        <taxon>Nocardioides</taxon>
    </lineage>
</organism>
<comment type="caution">
    <text evidence="1">The sequence shown here is derived from an EMBL/GenBank/DDBJ whole genome shotgun (WGS) entry which is preliminary data.</text>
</comment>
<dbReference type="Proteomes" id="UP000544110">
    <property type="component" value="Unassembled WGS sequence"/>
</dbReference>
<protein>
    <submittedName>
        <fullName evidence="1">Uncharacterized protein</fullName>
    </submittedName>
</protein>
<dbReference type="AlphaFoldDB" id="A0A7Y9RXT5"/>
<reference evidence="1 2" key="1">
    <citation type="submission" date="2020-07" db="EMBL/GenBank/DDBJ databases">
        <title>Sequencing the genomes of 1000 actinobacteria strains.</title>
        <authorList>
            <person name="Klenk H.-P."/>
        </authorList>
    </citation>
    <scope>NUCLEOTIDE SEQUENCE [LARGE SCALE GENOMIC DNA]</scope>
    <source>
        <strain evidence="1 2">DSM 24552</strain>
    </source>
</reference>
<evidence type="ECO:0000313" key="2">
    <source>
        <dbReference type="Proteomes" id="UP000544110"/>
    </source>
</evidence>
<evidence type="ECO:0000313" key="1">
    <source>
        <dbReference type="EMBL" id="NYG56718.1"/>
    </source>
</evidence>
<dbReference type="EMBL" id="JACCAC010000001">
    <property type="protein sequence ID" value="NYG56718.1"/>
    <property type="molecule type" value="Genomic_DNA"/>
</dbReference>